<evidence type="ECO:0000313" key="2">
    <source>
        <dbReference type="Proteomes" id="UP000032247"/>
    </source>
</evidence>
<proteinExistence type="predicted"/>
<dbReference type="NCBIfam" id="NF047858">
    <property type="entry name" value="ICEBs1XisBacil"/>
    <property type="match status" value="1"/>
</dbReference>
<protein>
    <submittedName>
        <fullName evidence="1">Transcriptional regulator</fullName>
    </submittedName>
</protein>
<dbReference type="AlphaFoldDB" id="A0A0A1LZV6"/>
<dbReference type="PATRIC" id="fig|1423.173.peg.2889"/>
<evidence type="ECO:0000313" key="1">
    <source>
        <dbReference type="EMBL" id="KIU10779.1"/>
    </source>
</evidence>
<dbReference type="RefSeq" id="WP_003240395.1">
    <property type="nucleotide sequence ID" value="NZ_BAABSX010000002.1"/>
</dbReference>
<sequence>MKGEFLTARDIQKILGVKQAKSYDIIRTLNAQMKEEGYMVIQGKVSRAKFEECYCYKGPKSQTG</sequence>
<reference evidence="1 2" key="1">
    <citation type="submission" date="2014-12" db="EMBL/GenBank/DDBJ databases">
        <title>Comparative genome analysis of Bacillus coagulans HM-08, Clostridium butyricum HM-68, Bacillus subtilis HM-66 and Bacillus licheniformis BL-09.</title>
        <authorList>
            <person name="Zhang H."/>
        </authorList>
    </citation>
    <scope>NUCLEOTIDE SEQUENCE [LARGE SCALE GENOMIC DNA]</scope>
    <source>
        <strain evidence="1 2">HM-66</strain>
    </source>
</reference>
<name>A0A0A1LZV6_BACIU</name>
<organism evidence="1 2">
    <name type="scientific">Bacillus subtilis</name>
    <dbReference type="NCBI Taxonomy" id="1423"/>
    <lineage>
        <taxon>Bacteria</taxon>
        <taxon>Bacillati</taxon>
        <taxon>Bacillota</taxon>
        <taxon>Bacilli</taxon>
        <taxon>Bacillales</taxon>
        <taxon>Bacillaceae</taxon>
        <taxon>Bacillus</taxon>
    </lineage>
</organism>
<dbReference type="Proteomes" id="UP000032247">
    <property type="component" value="Unassembled WGS sequence"/>
</dbReference>
<gene>
    <name evidence="1" type="ORF">SC09_Contig25orf00615</name>
</gene>
<dbReference type="EMBL" id="JXBC01000004">
    <property type="protein sequence ID" value="KIU10779.1"/>
    <property type="molecule type" value="Genomic_DNA"/>
</dbReference>
<comment type="caution">
    <text evidence="1">The sequence shown here is derived from an EMBL/GenBank/DDBJ whole genome shotgun (WGS) entry which is preliminary data.</text>
</comment>
<accession>A0A0A1LZV6</accession>